<dbReference type="Pfam" id="PF19618">
    <property type="entry name" value="DUF6123"/>
    <property type="match status" value="1"/>
</dbReference>
<dbReference type="Proteomes" id="UP000064189">
    <property type="component" value="Unassembled WGS sequence"/>
</dbReference>
<dbReference type="InterPro" id="IPR046126">
    <property type="entry name" value="DUF6123"/>
</dbReference>
<accession>A0A120GMQ7</accession>
<proteinExistence type="predicted"/>
<protein>
    <submittedName>
        <fullName evidence="1">Uncharacterized protein</fullName>
    </submittedName>
</protein>
<gene>
    <name evidence="1" type="ORF">AS888_01750</name>
</gene>
<comment type="caution">
    <text evidence="1">The sequence shown here is derived from an EMBL/GenBank/DDBJ whole genome shotgun (WGS) entry which is preliminary data.</text>
</comment>
<sequence>MNFGVDEEVAKSTEEYVRFLEGKGFTFGNDAIGFIYFGKRYTDASDILVNAAIELTLKVQKNFDGSFYISFLENLKQNGIETRNGAISFAMEQGLLK</sequence>
<evidence type="ECO:0000313" key="1">
    <source>
        <dbReference type="EMBL" id="KWW11282.1"/>
    </source>
</evidence>
<dbReference type="EMBL" id="LNNH01000055">
    <property type="protein sequence ID" value="KWW11282.1"/>
    <property type="molecule type" value="Genomic_DNA"/>
</dbReference>
<dbReference type="RefSeq" id="WP_061144225.1">
    <property type="nucleotide sequence ID" value="NZ_LNNH01000055.1"/>
</dbReference>
<keyword evidence="2" id="KW-1185">Reference proteome</keyword>
<reference evidence="1 2" key="1">
    <citation type="submission" date="2015-11" db="EMBL/GenBank/DDBJ databases">
        <title>Genome Sequence of Bacillus simplex strain VanAntwerpen2.</title>
        <authorList>
            <person name="Couger M.B."/>
        </authorList>
    </citation>
    <scope>NUCLEOTIDE SEQUENCE [LARGE SCALE GENOMIC DNA]</scope>
    <source>
        <strain evidence="1 2">VanAntwerpen02</strain>
    </source>
</reference>
<evidence type="ECO:0000313" key="2">
    <source>
        <dbReference type="Proteomes" id="UP000064189"/>
    </source>
</evidence>
<organism evidence="1 2">
    <name type="scientific">Peribacillus simplex</name>
    <dbReference type="NCBI Taxonomy" id="1478"/>
    <lineage>
        <taxon>Bacteria</taxon>
        <taxon>Bacillati</taxon>
        <taxon>Bacillota</taxon>
        <taxon>Bacilli</taxon>
        <taxon>Bacillales</taxon>
        <taxon>Bacillaceae</taxon>
        <taxon>Peribacillus</taxon>
    </lineage>
</organism>
<name>A0A120GMQ7_9BACI</name>
<dbReference type="AlphaFoldDB" id="A0A120GMQ7"/>